<accession>A0A8H4EUU8</accession>
<name>A0A8H4EUU8_GIGMA</name>
<gene>
    <name evidence="1" type="ORF">F8M41_015049</name>
</gene>
<organism evidence="1 2">
    <name type="scientific">Gigaspora margarita</name>
    <dbReference type="NCBI Taxonomy" id="4874"/>
    <lineage>
        <taxon>Eukaryota</taxon>
        <taxon>Fungi</taxon>
        <taxon>Fungi incertae sedis</taxon>
        <taxon>Mucoromycota</taxon>
        <taxon>Glomeromycotina</taxon>
        <taxon>Glomeromycetes</taxon>
        <taxon>Diversisporales</taxon>
        <taxon>Gigasporaceae</taxon>
        <taxon>Gigaspora</taxon>
    </lineage>
</organism>
<evidence type="ECO:0000313" key="1">
    <source>
        <dbReference type="EMBL" id="KAF0556692.1"/>
    </source>
</evidence>
<dbReference type="EMBL" id="WTPW01000032">
    <property type="protein sequence ID" value="KAF0556692.1"/>
    <property type="molecule type" value="Genomic_DNA"/>
</dbReference>
<proteinExistence type="predicted"/>
<protein>
    <submittedName>
        <fullName evidence="1">Uncharacterized protein</fullName>
    </submittedName>
</protein>
<dbReference type="AlphaFoldDB" id="A0A8H4EUU8"/>
<comment type="caution">
    <text evidence="1">The sequence shown here is derived from an EMBL/GenBank/DDBJ whole genome shotgun (WGS) entry which is preliminary data.</text>
</comment>
<evidence type="ECO:0000313" key="2">
    <source>
        <dbReference type="Proteomes" id="UP000439903"/>
    </source>
</evidence>
<dbReference type="OrthoDB" id="2373335at2759"/>
<sequence>METQKCTRCKKDLPSHMFANKTKNQPKICYSCCSESSIHYKQSHQSESVTEVLSQEEILNKLYEQILEINTNEYFENESAEIDFKCNVSLDINEENPQKLSKIIAESLGNADGYYYIYKVCYSSTEDNVFTIRYNFSQC</sequence>
<dbReference type="Proteomes" id="UP000439903">
    <property type="component" value="Unassembled WGS sequence"/>
</dbReference>
<keyword evidence="2" id="KW-1185">Reference proteome</keyword>
<reference evidence="1 2" key="1">
    <citation type="journal article" date="2019" name="Environ. Microbiol.">
        <title>At the nexus of three kingdoms: the genome of the mycorrhizal fungus Gigaspora margarita provides insights into plant, endobacterial and fungal interactions.</title>
        <authorList>
            <person name="Venice F."/>
            <person name="Ghignone S."/>
            <person name="Salvioli di Fossalunga A."/>
            <person name="Amselem J."/>
            <person name="Novero M."/>
            <person name="Xianan X."/>
            <person name="Sedzielewska Toro K."/>
            <person name="Morin E."/>
            <person name="Lipzen A."/>
            <person name="Grigoriev I.V."/>
            <person name="Henrissat B."/>
            <person name="Martin F.M."/>
            <person name="Bonfante P."/>
        </authorList>
    </citation>
    <scope>NUCLEOTIDE SEQUENCE [LARGE SCALE GENOMIC DNA]</scope>
    <source>
        <strain evidence="1 2">BEG34</strain>
    </source>
</reference>